<protein>
    <recommendedName>
        <fullName evidence="4">Secretion system C-terminal sorting domain-containing protein</fullName>
    </recommendedName>
</protein>
<organism evidence="2 3">
    <name type="scientific">Adhaeribacter arboris</name>
    <dbReference type="NCBI Taxonomy" id="2072846"/>
    <lineage>
        <taxon>Bacteria</taxon>
        <taxon>Pseudomonadati</taxon>
        <taxon>Bacteroidota</taxon>
        <taxon>Cytophagia</taxon>
        <taxon>Cytophagales</taxon>
        <taxon>Hymenobacteraceae</taxon>
        <taxon>Adhaeribacter</taxon>
    </lineage>
</organism>
<sequence length="120" mass="14152">MIDGRPDKFRIKIWNKDKKNQVVYDKPEQHGGCGGPSYNHCRLYYDSNQQSCRGPDELARRRSNPRRENRTYFPQLPNPFSEKTTLEFTFDEDEEYTLAIYDLAGKLVANCQMARLRRVS</sequence>
<dbReference type="EMBL" id="PYFT01000002">
    <property type="protein sequence ID" value="PSR52004.1"/>
    <property type="molecule type" value="Genomic_DNA"/>
</dbReference>
<evidence type="ECO:0000313" key="2">
    <source>
        <dbReference type="EMBL" id="PSR52004.1"/>
    </source>
</evidence>
<evidence type="ECO:0000313" key="3">
    <source>
        <dbReference type="Proteomes" id="UP000240357"/>
    </source>
</evidence>
<comment type="caution">
    <text evidence="2">The sequence shown here is derived from an EMBL/GenBank/DDBJ whole genome shotgun (WGS) entry which is preliminary data.</text>
</comment>
<evidence type="ECO:0000256" key="1">
    <source>
        <dbReference type="SAM" id="MobiDB-lite"/>
    </source>
</evidence>
<name>A0A2T2Y915_9BACT</name>
<proteinExistence type="predicted"/>
<feature type="region of interest" description="Disordered" evidence="1">
    <location>
        <begin position="49"/>
        <end position="79"/>
    </location>
</feature>
<dbReference type="RefSeq" id="WP_106933814.1">
    <property type="nucleotide sequence ID" value="NZ_PYFT01000002.1"/>
</dbReference>
<evidence type="ECO:0008006" key="4">
    <source>
        <dbReference type="Google" id="ProtNLM"/>
    </source>
</evidence>
<accession>A0A2T2Y915</accession>
<dbReference type="OrthoDB" id="1121493at2"/>
<keyword evidence="3" id="KW-1185">Reference proteome</keyword>
<dbReference type="AlphaFoldDB" id="A0A2T2Y915"/>
<dbReference type="Proteomes" id="UP000240357">
    <property type="component" value="Unassembled WGS sequence"/>
</dbReference>
<feature type="compositionally biased region" description="Basic and acidic residues" evidence="1">
    <location>
        <begin position="54"/>
        <end position="70"/>
    </location>
</feature>
<gene>
    <name evidence="2" type="ORF">AHMF7605_29300</name>
</gene>
<reference evidence="2 3" key="1">
    <citation type="submission" date="2018-03" db="EMBL/GenBank/DDBJ databases">
        <title>Adhaeribacter sp. HMF7605 Genome sequencing and assembly.</title>
        <authorList>
            <person name="Kang H."/>
            <person name="Kang J."/>
            <person name="Cha I."/>
            <person name="Kim H."/>
            <person name="Joh K."/>
        </authorList>
    </citation>
    <scope>NUCLEOTIDE SEQUENCE [LARGE SCALE GENOMIC DNA]</scope>
    <source>
        <strain evidence="2 3">HMF7605</strain>
    </source>
</reference>